<gene>
    <name evidence="2" type="ORF">D0894_21050</name>
</gene>
<dbReference type="Proteomes" id="UP000265875">
    <property type="component" value="Unassembled WGS sequence"/>
</dbReference>
<comment type="caution">
    <text evidence="2">The sequence shown here is derived from an EMBL/GenBank/DDBJ whole genome shotgun (WGS) entry which is preliminary data.</text>
</comment>
<feature type="domain" description="Monalysin Pore-forming" evidence="1">
    <location>
        <begin position="36"/>
        <end position="180"/>
    </location>
</feature>
<reference evidence="2 3" key="1">
    <citation type="submission" date="2018-08" db="EMBL/GenBank/DDBJ databases">
        <title>Draft genome sequence of the cyanotroph, Pseudomonas monteilii BCN3.</title>
        <authorList>
            <person name="Jones L.B."/>
            <person name="Kunz D.A."/>
        </authorList>
    </citation>
    <scope>NUCLEOTIDE SEQUENCE [LARGE SCALE GENOMIC DNA]</scope>
    <source>
        <strain evidence="2 3">BCN3</strain>
    </source>
</reference>
<dbReference type="AlphaFoldDB" id="A0A399M1L4"/>
<sequence>MSFIDKEMITAIDYFPHKRGTYETETYLYGFDGKVNPGCWVMGDTVYGDMYLVNQNWGTYSTPILAYLEYMGMARVPSSVTHTEEVSTVEGYSRSFSSSLEAEVNLGAGFVGSLVGGKLTSTTTEGISNSKTRSRKVEMIGPGVFNFYQMHMVYAHCVTGAGHFADFFKYAKTKTYSKAGRQDREDLCILTSIATSSILTVAAENSVKPLGWDEIQEAALMKGHNFPGNNGRWIFNYGAYHTPGNRY</sequence>
<organism evidence="2 3">
    <name type="scientific">Pseudomonas monteilii</name>
    <dbReference type="NCBI Taxonomy" id="76759"/>
    <lineage>
        <taxon>Bacteria</taxon>
        <taxon>Pseudomonadati</taxon>
        <taxon>Pseudomonadota</taxon>
        <taxon>Gammaproteobacteria</taxon>
        <taxon>Pseudomonadales</taxon>
        <taxon>Pseudomonadaceae</taxon>
        <taxon>Pseudomonas</taxon>
    </lineage>
</organism>
<dbReference type="Pfam" id="PF18063">
    <property type="entry name" value="BB_PF"/>
    <property type="match status" value="1"/>
</dbReference>
<accession>A0A399M1L4</accession>
<protein>
    <submittedName>
        <fullName evidence="2">Monalysin family beta-barrel pore-forming toxin</fullName>
    </submittedName>
</protein>
<dbReference type="NCBIfam" id="NF033381">
    <property type="entry name" value="MonaBetaBRL_TX"/>
    <property type="match status" value="1"/>
</dbReference>
<evidence type="ECO:0000313" key="2">
    <source>
        <dbReference type="EMBL" id="RII75661.1"/>
    </source>
</evidence>
<dbReference type="EMBL" id="QWLL01000050">
    <property type="protein sequence ID" value="RII75661.1"/>
    <property type="molecule type" value="Genomic_DNA"/>
</dbReference>
<name>A0A399M1L4_9PSED</name>
<dbReference type="CDD" id="cd17904">
    <property type="entry name" value="PFM_monalysin-like"/>
    <property type="match status" value="1"/>
</dbReference>
<proteinExistence type="predicted"/>
<evidence type="ECO:0000313" key="3">
    <source>
        <dbReference type="Proteomes" id="UP000265875"/>
    </source>
</evidence>
<dbReference type="RefSeq" id="WP_119371271.1">
    <property type="nucleotide sequence ID" value="NZ_QWLL01000050.1"/>
</dbReference>
<dbReference type="InterPro" id="IPR040927">
    <property type="entry name" value="PF_Monalysin"/>
</dbReference>
<evidence type="ECO:0000259" key="1">
    <source>
        <dbReference type="Pfam" id="PF18063"/>
    </source>
</evidence>